<gene>
    <name evidence="1" type="ORF">OH76DRAFT_19321</name>
</gene>
<dbReference type="Proteomes" id="UP000256964">
    <property type="component" value="Unassembled WGS sequence"/>
</dbReference>
<sequence length="156" mass="17296">MLRAAYTHAFPGVVCTNPHDPVCCTLISPMSPYSIHSGSESGPRSWVLTVTSLRMPFSAIPSGTSWCEEAAALRSLPLEPLSASIQYVRASQRWRPHWVESSVSMCGCQLSTPGEPIATQILLDKSWVRIIRMHRRHRPHASSCFLRTSLSGDLYS</sequence>
<accession>A0A371DXE0</accession>
<keyword evidence="2" id="KW-1185">Reference proteome</keyword>
<evidence type="ECO:0000313" key="1">
    <source>
        <dbReference type="EMBL" id="RDX57148.1"/>
    </source>
</evidence>
<dbReference type="AlphaFoldDB" id="A0A371DXE0"/>
<organism evidence="1 2">
    <name type="scientific">Lentinus brumalis</name>
    <dbReference type="NCBI Taxonomy" id="2498619"/>
    <lineage>
        <taxon>Eukaryota</taxon>
        <taxon>Fungi</taxon>
        <taxon>Dikarya</taxon>
        <taxon>Basidiomycota</taxon>
        <taxon>Agaricomycotina</taxon>
        <taxon>Agaricomycetes</taxon>
        <taxon>Polyporales</taxon>
        <taxon>Polyporaceae</taxon>
        <taxon>Lentinus</taxon>
    </lineage>
</organism>
<name>A0A371DXE0_9APHY</name>
<protein>
    <submittedName>
        <fullName evidence="1">Uncharacterized protein</fullName>
    </submittedName>
</protein>
<proteinExistence type="predicted"/>
<evidence type="ECO:0000313" key="2">
    <source>
        <dbReference type="Proteomes" id="UP000256964"/>
    </source>
</evidence>
<reference evidence="1 2" key="1">
    <citation type="journal article" date="2018" name="Biotechnol. Biofuels">
        <title>Integrative visual omics of the white-rot fungus Polyporus brumalis exposes the biotechnological potential of its oxidative enzymes for delignifying raw plant biomass.</title>
        <authorList>
            <person name="Miyauchi S."/>
            <person name="Rancon A."/>
            <person name="Drula E."/>
            <person name="Hage H."/>
            <person name="Chaduli D."/>
            <person name="Favel A."/>
            <person name="Grisel S."/>
            <person name="Henrissat B."/>
            <person name="Herpoel-Gimbert I."/>
            <person name="Ruiz-Duenas F.J."/>
            <person name="Chevret D."/>
            <person name="Hainaut M."/>
            <person name="Lin J."/>
            <person name="Wang M."/>
            <person name="Pangilinan J."/>
            <person name="Lipzen A."/>
            <person name="Lesage-Meessen L."/>
            <person name="Navarro D."/>
            <person name="Riley R."/>
            <person name="Grigoriev I.V."/>
            <person name="Zhou S."/>
            <person name="Raouche S."/>
            <person name="Rosso M.N."/>
        </authorList>
    </citation>
    <scope>NUCLEOTIDE SEQUENCE [LARGE SCALE GENOMIC DNA]</scope>
    <source>
        <strain evidence="1 2">BRFM 1820</strain>
    </source>
</reference>
<dbReference type="EMBL" id="KZ857379">
    <property type="protein sequence ID" value="RDX57148.1"/>
    <property type="molecule type" value="Genomic_DNA"/>
</dbReference>